<comment type="caution">
    <text evidence="8">The sequence shown here is derived from an EMBL/GenBank/DDBJ whole genome shotgun (WGS) entry which is preliminary data.</text>
</comment>
<keyword evidence="1" id="KW-0479">Metal-binding</keyword>
<sequence>MSLPNLRSKSSIFPVHQRSDIISPVLDMCKTDHPASAPHTTNQAFLPSHSKTMECFRTDLITNMKLSDSTHLDHGSYVIIQDQWRHSWEKGVQVPSIKSDTPGSKNKKRGDLIPQNTYWPPPDYSSNSHRPKKYIQDQGLPITSSYSLDDLDACWLELVSRTCNHTKETINHTQLNQNISSLTPETLRQSIILLEHAVYRNMAHAIRTQEKLGIQYDDEVACDVCGELDASRDNELVFCDYCNVCVHQFCYGVTTVPEGPWLCAPCLKPTINDTDVSQDSPQPNCHLCPSPPGGALKPSNCGKYWVHVSCARWIPELGLSPRTKTRLSSNKRSLTEYIDVSKINTSRWNLICSVCRIRKGACIQCSEPHCVTAFHTSCARKNNFEMFQAPSGHLQAFCPRHRSCDKSDRSTHIPCSSKLVEMEQQFDNYTDATELSQLNISRETSELVYNYWSMKRRANHCKPLVTESLQEVVKPHLHKFDTSQLKQSVSSYSTDVSSSPPDSPPRKNKDKVKRVFLPSRDKVNERKLYKLRLDLEKARNLSYMICRREKIKRQLIDVNRSCLETELINLEHHSDKDISTPEEYKTRYTNDSYTTCHITRAKTLEKVTHSNES</sequence>
<organism evidence="8 9">
    <name type="scientific">Oopsacas minuta</name>
    <dbReference type="NCBI Taxonomy" id="111878"/>
    <lineage>
        <taxon>Eukaryota</taxon>
        <taxon>Metazoa</taxon>
        <taxon>Porifera</taxon>
        <taxon>Hexactinellida</taxon>
        <taxon>Hexasterophora</taxon>
        <taxon>Lyssacinosida</taxon>
        <taxon>Leucopsacidae</taxon>
        <taxon>Oopsacas</taxon>
    </lineage>
</organism>
<evidence type="ECO:0000259" key="7">
    <source>
        <dbReference type="PROSITE" id="PS51805"/>
    </source>
</evidence>
<evidence type="ECO:0000256" key="1">
    <source>
        <dbReference type="ARBA" id="ARBA00022723"/>
    </source>
</evidence>
<dbReference type="Proteomes" id="UP001165289">
    <property type="component" value="Unassembled WGS sequence"/>
</dbReference>
<evidence type="ECO:0000313" key="9">
    <source>
        <dbReference type="Proteomes" id="UP001165289"/>
    </source>
</evidence>
<dbReference type="Pfam" id="PF13832">
    <property type="entry name" value="zf-HC5HC2H_2"/>
    <property type="match status" value="1"/>
</dbReference>
<dbReference type="InterPro" id="IPR001965">
    <property type="entry name" value="Znf_PHD"/>
</dbReference>
<evidence type="ECO:0000256" key="5">
    <source>
        <dbReference type="SAM" id="MobiDB-lite"/>
    </source>
</evidence>
<feature type="domain" description="PHD-type" evidence="6">
    <location>
        <begin position="219"/>
        <end position="269"/>
    </location>
</feature>
<evidence type="ECO:0000259" key="6">
    <source>
        <dbReference type="PROSITE" id="PS50016"/>
    </source>
</evidence>
<dbReference type="InterPro" id="IPR050701">
    <property type="entry name" value="Histone_Mod_Regulator"/>
</dbReference>
<protein>
    <submittedName>
        <fullName evidence="8">Protein Jade-2</fullName>
    </submittedName>
</protein>
<keyword evidence="3" id="KW-0862">Zinc</keyword>
<evidence type="ECO:0000313" key="8">
    <source>
        <dbReference type="EMBL" id="KAI6651539.1"/>
    </source>
</evidence>
<dbReference type="InterPro" id="IPR019786">
    <property type="entry name" value="Zinc_finger_PHD-type_CS"/>
</dbReference>
<feature type="domain" description="PHD-type" evidence="7">
    <location>
        <begin position="282"/>
        <end position="402"/>
    </location>
</feature>
<feature type="region of interest" description="Disordered" evidence="5">
    <location>
        <begin position="91"/>
        <end position="129"/>
    </location>
</feature>
<dbReference type="Gene3D" id="3.30.40.10">
    <property type="entry name" value="Zinc/RING finger domain, C3HC4 (zinc finger)"/>
    <property type="match status" value="2"/>
</dbReference>
<dbReference type="InterPro" id="IPR034732">
    <property type="entry name" value="EPHD"/>
</dbReference>
<evidence type="ECO:0000256" key="3">
    <source>
        <dbReference type="ARBA" id="ARBA00022833"/>
    </source>
</evidence>
<name>A0AAV7JRN5_9METZ</name>
<dbReference type="InterPro" id="IPR019787">
    <property type="entry name" value="Znf_PHD-finger"/>
</dbReference>
<evidence type="ECO:0000256" key="2">
    <source>
        <dbReference type="ARBA" id="ARBA00022771"/>
    </source>
</evidence>
<dbReference type="InterPro" id="IPR011011">
    <property type="entry name" value="Znf_FYVE_PHD"/>
</dbReference>
<proteinExistence type="predicted"/>
<dbReference type="GO" id="GO:0006357">
    <property type="term" value="P:regulation of transcription by RNA polymerase II"/>
    <property type="evidence" value="ECO:0007669"/>
    <property type="project" value="TreeGrafter"/>
</dbReference>
<dbReference type="AlphaFoldDB" id="A0AAV7JRN5"/>
<dbReference type="PANTHER" id="PTHR13793">
    <property type="entry name" value="PHD FINGER PROTEINS"/>
    <property type="match status" value="1"/>
</dbReference>
<dbReference type="SMART" id="SM00249">
    <property type="entry name" value="PHD"/>
    <property type="match status" value="2"/>
</dbReference>
<dbReference type="GO" id="GO:0008270">
    <property type="term" value="F:zinc ion binding"/>
    <property type="evidence" value="ECO:0007669"/>
    <property type="project" value="UniProtKB-KW"/>
</dbReference>
<keyword evidence="9" id="KW-1185">Reference proteome</keyword>
<keyword evidence="2 4" id="KW-0863">Zinc-finger</keyword>
<dbReference type="PROSITE" id="PS01359">
    <property type="entry name" value="ZF_PHD_1"/>
    <property type="match status" value="1"/>
</dbReference>
<dbReference type="InterPro" id="IPR013083">
    <property type="entry name" value="Znf_RING/FYVE/PHD"/>
</dbReference>
<dbReference type="EMBL" id="JAKMXF010000303">
    <property type="protein sequence ID" value="KAI6651539.1"/>
    <property type="molecule type" value="Genomic_DNA"/>
</dbReference>
<feature type="compositionally biased region" description="Low complexity" evidence="5">
    <location>
        <begin position="488"/>
        <end position="500"/>
    </location>
</feature>
<gene>
    <name evidence="8" type="ORF">LOD99_5147</name>
</gene>
<dbReference type="CDD" id="cd15492">
    <property type="entry name" value="PHD_BRPF_JADE_like"/>
    <property type="match status" value="1"/>
</dbReference>
<dbReference type="PROSITE" id="PS50016">
    <property type="entry name" value="ZF_PHD_2"/>
    <property type="match status" value="1"/>
</dbReference>
<reference evidence="8 9" key="1">
    <citation type="journal article" date="2023" name="BMC Biol.">
        <title>The compact genome of the sponge Oopsacas minuta (Hexactinellida) is lacking key metazoan core genes.</title>
        <authorList>
            <person name="Santini S."/>
            <person name="Schenkelaars Q."/>
            <person name="Jourda C."/>
            <person name="Duchesne M."/>
            <person name="Belahbib H."/>
            <person name="Rocher C."/>
            <person name="Selva M."/>
            <person name="Riesgo A."/>
            <person name="Vervoort M."/>
            <person name="Leys S.P."/>
            <person name="Kodjabachian L."/>
            <person name="Le Bivic A."/>
            <person name="Borchiellini C."/>
            <person name="Claverie J.M."/>
            <person name="Renard E."/>
        </authorList>
    </citation>
    <scope>NUCLEOTIDE SEQUENCE [LARGE SCALE GENOMIC DNA]</scope>
    <source>
        <strain evidence="8">SPO-2</strain>
    </source>
</reference>
<feature type="compositionally biased region" description="Polar residues" evidence="5">
    <location>
        <begin position="114"/>
        <end position="128"/>
    </location>
</feature>
<evidence type="ECO:0000256" key="4">
    <source>
        <dbReference type="PROSITE-ProRule" id="PRU00146"/>
    </source>
</evidence>
<feature type="region of interest" description="Disordered" evidence="5">
    <location>
        <begin position="484"/>
        <end position="516"/>
    </location>
</feature>
<accession>A0AAV7JRN5</accession>
<dbReference type="PROSITE" id="PS51805">
    <property type="entry name" value="EPHD"/>
    <property type="match status" value="1"/>
</dbReference>
<dbReference type="SUPFAM" id="SSF57903">
    <property type="entry name" value="FYVE/PHD zinc finger"/>
    <property type="match status" value="1"/>
</dbReference>
<dbReference type="Pfam" id="PF13831">
    <property type="entry name" value="PHD_2"/>
    <property type="match status" value="1"/>
</dbReference>
<dbReference type="PANTHER" id="PTHR13793:SF160">
    <property type="entry name" value="PHD FINGER PROTEIN RHINOCEROS"/>
    <property type="match status" value="1"/>
</dbReference>